<keyword evidence="1" id="KW-0812">Transmembrane</keyword>
<keyword evidence="1" id="KW-1133">Transmembrane helix</keyword>
<dbReference type="EMBL" id="CP159289">
    <property type="protein sequence ID" value="XCH23336.1"/>
    <property type="molecule type" value="Genomic_DNA"/>
</dbReference>
<dbReference type="RefSeq" id="WP_353718662.1">
    <property type="nucleotide sequence ID" value="NZ_CP159289.1"/>
</dbReference>
<sequence length="96" mass="10885">MEILIPAAIYLIVVSYIIVKLLNGLYHSDKDIIRTLAIAFSGVFFVYLAWELVGFFRNEHGKSFTVGWFALANMLVISSTVFAVVCWILRLVGRRS</sequence>
<name>A0AAU8FIB2_9BACT</name>
<keyword evidence="1" id="KW-0472">Membrane</keyword>
<feature type="transmembrane region" description="Helical" evidence="1">
    <location>
        <begin position="70"/>
        <end position="92"/>
    </location>
</feature>
<dbReference type="AlphaFoldDB" id="A0AAU8FIB2"/>
<evidence type="ECO:0000313" key="2">
    <source>
        <dbReference type="EMBL" id="XCH23336.1"/>
    </source>
</evidence>
<evidence type="ECO:0000256" key="1">
    <source>
        <dbReference type="SAM" id="Phobius"/>
    </source>
</evidence>
<accession>A0AAU8FIB2</accession>
<feature type="transmembrane region" description="Helical" evidence="1">
    <location>
        <begin position="6"/>
        <end position="25"/>
    </location>
</feature>
<evidence type="ECO:0008006" key="3">
    <source>
        <dbReference type="Google" id="ProtNLM"/>
    </source>
</evidence>
<reference evidence="2" key="1">
    <citation type="submission" date="2024-06" db="EMBL/GenBank/DDBJ databases">
        <title>Sequencing and assembly of the genome of Dyadobacter sp. strain 676, a symbiont of Cyamopsis tetragonoloba.</title>
        <authorList>
            <person name="Guro P."/>
            <person name="Sazanova A."/>
            <person name="Kuznetsova I."/>
            <person name="Belimov A."/>
            <person name="Safronova V."/>
        </authorList>
    </citation>
    <scope>NUCLEOTIDE SEQUENCE</scope>
    <source>
        <strain evidence="2">676</strain>
    </source>
</reference>
<feature type="transmembrane region" description="Helical" evidence="1">
    <location>
        <begin position="32"/>
        <end position="50"/>
    </location>
</feature>
<proteinExistence type="predicted"/>
<gene>
    <name evidence="2" type="ORF">ABV298_23865</name>
</gene>
<organism evidence="2">
    <name type="scientific">Dyadobacter sp. 676</name>
    <dbReference type="NCBI Taxonomy" id="3088362"/>
    <lineage>
        <taxon>Bacteria</taxon>
        <taxon>Pseudomonadati</taxon>
        <taxon>Bacteroidota</taxon>
        <taxon>Cytophagia</taxon>
        <taxon>Cytophagales</taxon>
        <taxon>Spirosomataceae</taxon>
        <taxon>Dyadobacter</taxon>
    </lineage>
</organism>
<protein>
    <recommendedName>
        <fullName evidence="3">Dehalogenase</fullName>
    </recommendedName>
</protein>